<gene>
    <name evidence="2" type="ORF">HUJ06_011625</name>
</gene>
<feature type="compositionally biased region" description="Basic and acidic residues" evidence="1">
    <location>
        <begin position="31"/>
        <end position="60"/>
    </location>
</feature>
<evidence type="ECO:0000256" key="1">
    <source>
        <dbReference type="SAM" id="MobiDB-lite"/>
    </source>
</evidence>
<dbReference type="EMBL" id="DUZY01000003">
    <property type="protein sequence ID" value="DAD32774.1"/>
    <property type="molecule type" value="Genomic_DNA"/>
</dbReference>
<reference evidence="2 3" key="1">
    <citation type="journal article" date="2020" name="Mol. Biol. Evol.">
        <title>Distinct Expression and Methylation Patterns for Genes with Different Fates following a Single Whole-Genome Duplication in Flowering Plants.</title>
        <authorList>
            <person name="Shi T."/>
            <person name="Rahmani R.S."/>
            <person name="Gugger P.F."/>
            <person name="Wang M."/>
            <person name="Li H."/>
            <person name="Zhang Y."/>
            <person name="Li Z."/>
            <person name="Wang Q."/>
            <person name="Van de Peer Y."/>
            <person name="Marchal K."/>
            <person name="Chen J."/>
        </authorList>
    </citation>
    <scope>NUCLEOTIDE SEQUENCE [LARGE SCALE GENOMIC DNA]</scope>
    <source>
        <tissue evidence="2">Leaf</tissue>
    </source>
</reference>
<protein>
    <submittedName>
        <fullName evidence="2">Uncharacterized protein</fullName>
    </submittedName>
</protein>
<organism evidence="2 3">
    <name type="scientific">Nelumbo nucifera</name>
    <name type="common">Sacred lotus</name>
    <dbReference type="NCBI Taxonomy" id="4432"/>
    <lineage>
        <taxon>Eukaryota</taxon>
        <taxon>Viridiplantae</taxon>
        <taxon>Streptophyta</taxon>
        <taxon>Embryophyta</taxon>
        <taxon>Tracheophyta</taxon>
        <taxon>Spermatophyta</taxon>
        <taxon>Magnoliopsida</taxon>
        <taxon>Proteales</taxon>
        <taxon>Nelumbonaceae</taxon>
        <taxon>Nelumbo</taxon>
    </lineage>
</organism>
<comment type="caution">
    <text evidence="2">The sequence shown here is derived from an EMBL/GenBank/DDBJ whole genome shotgun (WGS) entry which is preliminary data.</text>
</comment>
<proteinExistence type="predicted"/>
<evidence type="ECO:0000313" key="2">
    <source>
        <dbReference type="EMBL" id="DAD32774.1"/>
    </source>
</evidence>
<name>A0A822YF27_NELNU</name>
<sequence length="69" mass="8035">MVHFVFCVLQGASLLGFKRFWKEDIIPPEMERGDMGGERGKLEWKEENGGKEEKMVERNRGGRFGRKYG</sequence>
<keyword evidence="3" id="KW-1185">Reference proteome</keyword>
<accession>A0A822YF27</accession>
<dbReference type="Proteomes" id="UP000607653">
    <property type="component" value="Unassembled WGS sequence"/>
</dbReference>
<dbReference type="AlphaFoldDB" id="A0A822YF27"/>
<feature type="region of interest" description="Disordered" evidence="1">
    <location>
        <begin position="31"/>
        <end position="69"/>
    </location>
</feature>
<evidence type="ECO:0000313" key="3">
    <source>
        <dbReference type="Proteomes" id="UP000607653"/>
    </source>
</evidence>